<evidence type="ECO:0000256" key="3">
    <source>
        <dbReference type="PIRSR" id="PIRSR000451-1"/>
    </source>
</evidence>
<dbReference type="EC" id="2.3.1.-" evidence="6"/>
<reference evidence="6 7" key="1">
    <citation type="submission" date="2019-03" db="EMBL/GenBank/DDBJ databases">
        <title>Deep-cultivation of Planctomycetes and their phenomic and genomic characterization uncovers novel biology.</title>
        <authorList>
            <person name="Wiegand S."/>
            <person name="Jogler M."/>
            <person name="Boedeker C."/>
            <person name="Pinto D."/>
            <person name="Vollmers J."/>
            <person name="Rivas-Marin E."/>
            <person name="Kohn T."/>
            <person name="Peeters S.H."/>
            <person name="Heuer A."/>
            <person name="Rast P."/>
            <person name="Oberbeckmann S."/>
            <person name="Bunk B."/>
            <person name="Jeske O."/>
            <person name="Meyerdierks A."/>
            <person name="Storesund J.E."/>
            <person name="Kallscheuer N."/>
            <person name="Luecker S."/>
            <person name="Lage O.M."/>
            <person name="Pohl T."/>
            <person name="Merkel B.J."/>
            <person name="Hornburger P."/>
            <person name="Mueller R.-W."/>
            <person name="Bruemmer F."/>
            <person name="Labrenz M."/>
            <person name="Spormann A.M."/>
            <person name="Op den Camp H."/>
            <person name="Overmann J."/>
            <person name="Amann R."/>
            <person name="Jetten M.S.M."/>
            <person name="Mascher T."/>
            <person name="Medema M.H."/>
            <person name="Devos D.P."/>
            <person name="Kaster A.-K."/>
            <person name="Ovreas L."/>
            <person name="Rohde M."/>
            <person name="Galperin M.Y."/>
            <person name="Jogler C."/>
        </authorList>
    </citation>
    <scope>NUCLEOTIDE SEQUENCE [LARGE SCALE GENOMIC DNA]</scope>
    <source>
        <strain evidence="6 7">V144</strain>
    </source>
</reference>
<evidence type="ECO:0000259" key="5">
    <source>
        <dbReference type="Pfam" id="PF02797"/>
    </source>
</evidence>
<dbReference type="InterPro" id="IPR016039">
    <property type="entry name" value="Thiolase-like"/>
</dbReference>
<dbReference type="RefSeq" id="WP_144987440.1">
    <property type="nucleotide sequence ID" value="NZ_CP037920.1"/>
</dbReference>
<evidence type="ECO:0000256" key="2">
    <source>
        <dbReference type="ARBA" id="ARBA00022679"/>
    </source>
</evidence>
<sequence>MTTILGIGTAVPESYFSQSDSGQIAADYVGKDQQLKRLLPILYKKTKVKRRFSVTLSSSEGDLRDRQKLYRPLTSPEDNGPGTAERMRFFEEYASELALSAARQALEQAGVQSDEITHLVTVSCTGMVAPGFDIDLVTTLPLKADTPRTHIGFMGCHAAINGLRVAEAFTKQDPLARVLLCSIELCSLHYQYQAEAEQVVANALFADGAAALVLGQNEKADNVWHLRDCGTEIIAGSRNMMSWRVGNHGFDMTLSPELPTLIEKQLRPWMERWLSEFQLQPEDIKSWAAHPGGPRILQSFQQAMNLTRENLSPSYQILEQFGNMSSSTILFLIKQLQQSEATLPCVAIGFGPGITIESALFC</sequence>
<dbReference type="GO" id="GO:0016747">
    <property type="term" value="F:acyltransferase activity, transferring groups other than amino-acyl groups"/>
    <property type="evidence" value="ECO:0007669"/>
    <property type="project" value="InterPro"/>
</dbReference>
<comment type="similarity">
    <text evidence="1">Belongs to the thiolase-like superfamily. Chalcone/stilbene synthases family.</text>
</comment>
<proteinExistence type="inferred from homology"/>
<dbReference type="InterPro" id="IPR012328">
    <property type="entry name" value="Chalcone/stilbene_synt_C"/>
</dbReference>
<accession>A0A517W044</accession>
<dbReference type="InterPro" id="IPR001099">
    <property type="entry name" value="Chalcone/stilbene_synt_N"/>
</dbReference>
<keyword evidence="2 6" id="KW-0808">Transferase</keyword>
<protein>
    <submittedName>
        <fullName evidence="6">Alpha-pyrone synthesis polyketide synthase-like Pks18</fullName>
        <ecNumber evidence="6">2.3.1.-</ecNumber>
    </submittedName>
</protein>
<name>A0A517W044_9PLAN</name>
<dbReference type="InterPro" id="IPR011141">
    <property type="entry name" value="Polyketide_synthase_type-III"/>
</dbReference>
<evidence type="ECO:0000313" key="6">
    <source>
        <dbReference type="EMBL" id="QDT98624.1"/>
    </source>
</evidence>
<evidence type="ECO:0000259" key="4">
    <source>
        <dbReference type="Pfam" id="PF00195"/>
    </source>
</evidence>
<dbReference type="SUPFAM" id="SSF53901">
    <property type="entry name" value="Thiolase-like"/>
    <property type="match status" value="2"/>
</dbReference>
<organism evidence="6 7">
    <name type="scientific">Gimesia aquarii</name>
    <dbReference type="NCBI Taxonomy" id="2527964"/>
    <lineage>
        <taxon>Bacteria</taxon>
        <taxon>Pseudomonadati</taxon>
        <taxon>Planctomycetota</taxon>
        <taxon>Planctomycetia</taxon>
        <taxon>Planctomycetales</taxon>
        <taxon>Planctomycetaceae</taxon>
        <taxon>Gimesia</taxon>
    </lineage>
</organism>
<dbReference type="PANTHER" id="PTHR11877">
    <property type="entry name" value="HYDROXYMETHYLGLUTARYL-COA SYNTHASE"/>
    <property type="match status" value="1"/>
</dbReference>
<dbReference type="Proteomes" id="UP000318704">
    <property type="component" value="Chromosome"/>
</dbReference>
<dbReference type="EMBL" id="CP037920">
    <property type="protein sequence ID" value="QDT98624.1"/>
    <property type="molecule type" value="Genomic_DNA"/>
</dbReference>
<dbReference type="GO" id="GO:0030639">
    <property type="term" value="P:polyketide biosynthetic process"/>
    <property type="evidence" value="ECO:0007669"/>
    <property type="project" value="TreeGrafter"/>
</dbReference>
<keyword evidence="6" id="KW-0012">Acyltransferase</keyword>
<dbReference type="CDD" id="cd00831">
    <property type="entry name" value="CHS_like"/>
    <property type="match status" value="1"/>
</dbReference>
<dbReference type="KEGG" id="gaw:V144x_41310"/>
<dbReference type="Pfam" id="PF00195">
    <property type="entry name" value="Chal_sti_synt_N"/>
    <property type="match status" value="1"/>
</dbReference>
<dbReference type="Pfam" id="PF02797">
    <property type="entry name" value="Chal_sti_synt_C"/>
    <property type="match status" value="1"/>
</dbReference>
<dbReference type="Gene3D" id="3.40.47.10">
    <property type="match status" value="2"/>
</dbReference>
<evidence type="ECO:0000256" key="1">
    <source>
        <dbReference type="ARBA" id="ARBA00005531"/>
    </source>
</evidence>
<evidence type="ECO:0000313" key="7">
    <source>
        <dbReference type="Proteomes" id="UP000318704"/>
    </source>
</evidence>
<feature type="active site" description="Acyl-thioester intermediate" evidence="3">
    <location>
        <position position="156"/>
    </location>
</feature>
<feature type="domain" description="Chalcone/stilbene synthase C-terminal" evidence="5">
    <location>
        <begin position="231"/>
        <end position="360"/>
    </location>
</feature>
<dbReference type="PANTHER" id="PTHR11877:SF46">
    <property type="entry name" value="TYPE III POLYKETIDE SYNTHASE A"/>
    <property type="match status" value="1"/>
</dbReference>
<gene>
    <name evidence="6" type="ORF">V144x_41310</name>
</gene>
<feature type="domain" description="Chalcone/stilbene synthase N-terminal" evidence="4">
    <location>
        <begin position="2"/>
        <end position="216"/>
    </location>
</feature>
<dbReference type="PIRSF" id="PIRSF000451">
    <property type="entry name" value="PKS_III"/>
    <property type="match status" value="1"/>
</dbReference>
<dbReference type="AlphaFoldDB" id="A0A517W044"/>